<dbReference type="PANTHER" id="PTHR37984:SF5">
    <property type="entry name" value="PROTEIN NYNRIN-LIKE"/>
    <property type="match status" value="1"/>
</dbReference>
<dbReference type="InterPro" id="IPR041588">
    <property type="entry name" value="Integrase_H2C2"/>
</dbReference>
<accession>A0AAV2PB38</accession>
<keyword evidence="7" id="KW-0695">RNA-directed DNA polymerase</keyword>
<evidence type="ECO:0000313" key="10">
    <source>
        <dbReference type="EMBL" id="CAL1689693.1"/>
    </source>
</evidence>
<keyword evidence="2" id="KW-0808">Transferase</keyword>
<evidence type="ECO:0000256" key="3">
    <source>
        <dbReference type="ARBA" id="ARBA00022695"/>
    </source>
</evidence>
<keyword evidence="8" id="KW-0175">Coiled coil</keyword>
<dbReference type="InterPro" id="IPR041373">
    <property type="entry name" value="RT_RNaseH"/>
</dbReference>
<keyword evidence="6" id="KW-0378">Hydrolase</keyword>
<proteinExistence type="predicted"/>
<dbReference type="EMBL" id="OZ034832">
    <property type="protein sequence ID" value="CAL1689693.1"/>
    <property type="molecule type" value="Genomic_DNA"/>
</dbReference>
<gene>
    <name evidence="10" type="ORF">LPLAT_LOCUS14563</name>
</gene>
<dbReference type="Pfam" id="PF17917">
    <property type="entry name" value="RT_RNaseH"/>
    <property type="match status" value="1"/>
</dbReference>
<dbReference type="GO" id="GO:0003676">
    <property type="term" value="F:nucleic acid binding"/>
    <property type="evidence" value="ECO:0007669"/>
    <property type="project" value="InterPro"/>
</dbReference>
<dbReference type="GO" id="GO:0042575">
    <property type="term" value="C:DNA polymerase complex"/>
    <property type="evidence" value="ECO:0007669"/>
    <property type="project" value="UniProtKB-ARBA"/>
</dbReference>
<reference evidence="10" key="1">
    <citation type="submission" date="2024-04" db="EMBL/GenBank/DDBJ databases">
        <authorList>
            <consortium name="Molecular Ecology Group"/>
        </authorList>
    </citation>
    <scope>NUCLEOTIDE SEQUENCE</scope>
</reference>
<dbReference type="SUPFAM" id="SSF53098">
    <property type="entry name" value="Ribonuclease H-like"/>
    <property type="match status" value="1"/>
</dbReference>
<dbReference type="GO" id="GO:0004519">
    <property type="term" value="F:endonuclease activity"/>
    <property type="evidence" value="ECO:0007669"/>
    <property type="project" value="UniProtKB-KW"/>
</dbReference>
<dbReference type="InterPro" id="IPR012337">
    <property type="entry name" value="RNaseH-like_sf"/>
</dbReference>
<dbReference type="Pfam" id="PF00665">
    <property type="entry name" value="rve"/>
    <property type="match status" value="1"/>
</dbReference>
<evidence type="ECO:0000256" key="4">
    <source>
        <dbReference type="ARBA" id="ARBA00022722"/>
    </source>
</evidence>
<dbReference type="FunFam" id="3.10.20.370:FF:000001">
    <property type="entry name" value="Retrovirus-related Pol polyprotein from transposon 17.6-like protein"/>
    <property type="match status" value="1"/>
</dbReference>
<dbReference type="SUPFAM" id="SSF56672">
    <property type="entry name" value="DNA/RNA polymerases"/>
    <property type="match status" value="1"/>
</dbReference>
<dbReference type="Proteomes" id="UP001497644">
    <property type="component" value="Chromosome 9"/>
</dbReference>
<evidence type="ECO:0000313" key="11">
    <source>
        <dbReference type="Proteomes" id="UP001497644"/>
    </source>
</evidence>
<dbReference type="GO" id="GO:0003964">
    <property type="term" value="F:RNA-directed DNA polymerase activity"/>
    <property type="evidence" value="ECO:0007669"/>
    <property type="project" value="UniProtKB-KW"/>
</dbReference>
<dbReference type="AlphaFoldDB" id="A0AAV2PB38"/>
<dbReference type="PROSITE" id="PS50994">
    <property type="entry name" value="INTEGRASE"/>
    <property type="match status" value="1"/>
</dbReference>
<dbReference type="Gene3D" id="3.10.20.370">
    <property type="match status" value="1"/>
</dbReference>
<dbReference type="InterPro" id="IPR036397">
    <property type="entry name" value="RNaseH_sf"/>
</dbReference>
<feature type="coiled-coil region" evidence="8">
    <location>
        <begin position="438"/>
        <end position="465"/>
    </location>
</feature>
<name>A0AAV2PB38_9HYME</name>
<dbReference type="InterPro" id="IPR043502">
    <property type="entry name" value="DNA/RNA_pol_sf"/>
</dbReference>
<keyword evidence="3" id="KW-0548">Nucleotidyltransferase</keyword>
<evidence type="ECO:0000256" key="5">
    <source>
        <dbReference type="ARBA" id="ARBA00022759"/>
    </source>
</evidence>
<evidence type="ECO:0000256" key="1">
    <source>
        <dbReference type="ARBA" id="ARBA00012493"/>
    </source>
</evidence>
<dbReference type="EC" id="2.7.7.49" evidence="1"/>
<keyword evidence="5" id="KW-0255">Endonuclease</keyword>
<evidence type="ECO:0000256" key="7">
    <source>
        <dbReference type="ARBA" id="ARBA00022918"/>
    </source>
</evidence>
<keyword evidence="4" id="KW-0540">Nuclease</keyword>
<evidence type="ECO:0000256" key="2">
    <source>
        <dbReference type="ARBA" id="ARBA00022679"/>
    </source>
</evidence>
<feature type="domain" description="Integrase catalytic" evidence="9">
    <location>
        <begin position="273"/>
        <end position="432"/>
    </location>
</feature>
<dbReference type="InterPro" id="IPR050951">
    <property type="entry name" value="Retrovirus_Pol_polyprotein"/>
</dbReference>
<evidence type="ECO:0000256" key="8">
    <source>
        <dbReference type="SAM" id="Coils"/>
    </source>
</evidence>
<dbReference type="Gene3D" id="3.30.420.10">
    <property type="entry name" value="Ribonuclease H-like superfamily/Ribonuclease H"/>
    <property type="match status" value="1"/>
</dbReference>
<evidence type="ECO:0000259" key="9">
    <source>
        <dbReference type="PROSITE" id="PS50994"/>
    </source>
</evidence>
<dbReference type="CDD" id="cd09274">
    <property type="entry name" value="RNase_HI_RT_Ty3"/>
    <property type="match status" value="1"/>
</dbReference>
<dbReference type="GO" id="GO:0015074">
    <property type="term" value="P:DNA integration"/>
    <property type="evidence" value="ECO:0007669"/>
    <property type="project" value="InterPro"/>
</dbReference>
<dbReference type="PANTHER" id="PTHR37984">
    <property type="entry name" value="PROTEIN CBG26694"/>
    <property type="match status" value="1"/>
</dbReference>
<protein>
    <recommendedName>
        <fullName evidence="1">RNA-directed DNA polymerase</fullName>
        <ecNumber evidence="1">2.7.7.49</ecNumber>
    </recommendedName>
</protein>
<dbReference type="GO" id="GO:0016787">
    <property type="term" value="F:hydrolase activity"/>
    <property type="evidence" value="ECO:0007669"/>
    <property type="project" value="UniProtKB-KW"/>
</dbReference>
<keyword evidence="11" id="KW-1185">Reference proteome</keyword>
<dbReference type="InterPro" id="IPR001584">
    <property type="entry name" value="Integrase_cat-core"/>
</dbReference>
<dbReference type="Pfam" id="PF17921">
    <property type="entry name" value="Integrase_H2C2"/>
    <property type="match status" value="1"/>
</dbReference>
<dbReference type="FunFam" id="1.10.340.70:FF:000001">
    <property type="entry name" value="Retrovirus-related Pol polyprotein from transposon gypsy-like Protein"/>
    <property type="match status" value="1"/>
</dbReference>
<evidence type="ECO:0000256" key="6">
    <source>
        <dbReference type="ARBA" id="ARBA00022801"/>
    </source>
</evidence>
<dbReference type="Gene3D" id="1.10.340.70">
    <property type="match status" value="1"/>
</dbReference>
<organism evidence="10 11">
    <name type="scientific">Lasius platythorax</name>
    <dbReference type="NCBI Taxonomy" id="488582"/>
    <lineage>
        <taxon>Eukaryota</taxon>
        <taxon>Metazoa</taxon>
        <taxon>Ecdysozoa</taxon>
        <taxon>Arthropoda</taxon>
        <taxon>Hexapoda</taxon>
        <taxon>Insecta</taxon>
        <taxon>Pterygota</taxon>
        <taxon>Neoptera</taxon>
        <taxon>Endopterygota</taxon>
        <taxon>Hymenoptera</taxon>
        <taxon>Apocrita</taxon>
        <taxon>Aculeata</taxon>
        <taxon>Formicoidea</taxon>
        <taxon>Formicidae</taxon>
        <taxon>Formicinae</taxon>
        <taxon>Lasius</taxon>
        <taxon>Lasius</taxon>
    </lineage>
</organism>
<sequence length="549" mass="63525">MKSFKLLKKELSSPPLLHIYNPKAETELHTDASSLGYGAILLQKQKNGILAPIAYFSKATSETEKHFHSYELETLAIVKAVERFHVYLQGINFKIVTDCNSLVLAFKKININPRIARWSLMLQNYHFEIVHRSGDKMRHVDCLSRNIMLINALSVEDELLYKQLMDTKLKEIAENIELKGDKHFTLINGLVFRLYKEKPLFVVPENMINNIIRIHHDEMGHVGVEKTIYGILSHYWFPCMKVKVKEYIDNCVKCLSYSVLSGKPEGEMQIFEKETSPFKTLHIDHFGPLEITNDDFKHVLVIVDAYTKFVWLFPAKSTGTDEVLMTFKSLFSMFSYPQRIISDRGTAFSSIAFRNYMKDNDIKHVMTAVASPWANGQVERVNKDRFLKSTLSKLNEQASEWKDSLNKVQYVINNTVNKSIGSSPSKLLLGYEQRHGIDNNLRSMIDQLRNESEDSEQERHILRDKAQIVNRTLQEYNKQQYDKRHKKCTLYKSGDLVMIKVLQHKPGTNKKLAPKFKGPYQIKAVLNKNRYVIIDIPGYNLTQKPLNTI</sequence>